<sequence length="298" mass="33161">MVPRPTLTLSNGLLMPSVGLGTWQQRDTSTVKAVVCQALNVGYRLIDTASAYRNEVAIGSALAGVFADSASGLRREDIWITSKLAPKQQGFDKATAAVHESLRDLQTDYIDLYLIHWPGASGKPPESAKNRKFREGSWHALELLYRQGKVRAIGVSNYTRMHLEEMKEYAKIMPMVNQCELHPLCPQTELLHYCQSNNIVFTAYASLGEAEFLNGNLSLAQLDTIVARRQDLTKAQVLLLWGLQHGAAVIPKASSVHRLQENVAVLRKGLLSDDDMCDLDSVDVQKHRHICWDPEKVA</sequence>
<evidence type="ECO:0000256" key="5">
    <source>
        <dbReference type="PIRSR" id="PIRSR000097-2"/>
    </source>
</evidence>
<gene>
    <name evidence="8" type="ORF">GGI25_005038</name>
</gene>
<dbReference type="Pfam" id="PF00248">
    <property type="entry name" value="Aldo_ket_red"/>
    <property type="match status" value="1"/>
</dbReference>
<dbReference type="GO" id="GO:0016616">
    <property type="term" value="F:oxidoreductase activity, acting on the CH-OH group of donors, NAD or NADP as acceptor"/>
    <property type="evidence" value="ECO:0007669"/>
    <property type="project" value="UniProtKB-ARBA"/>
</dbReference>
<dbReference type="PIRSF" id="PIRSF000097">
    <property type="entry name" value="AKR"/>
    <property type="match status" value="1"/>
</dbReference>
<feature type="site" description="Lowers pKa of active site Tyr" evidence="6">
    <location>
        <position position="83"/>
    </location>
</feature>
<evidence type="ECO:0000256" key="3">
    <source>
        <dbReference type="ARBA" id="ARBA00023002"/>
    </source>
</evidence>
<comment type="similarity">
    <text evidence="1">Belongs to the aldo/keto reductase family.</text>
</comment>
<dbReference type="CDD" id="cd19136">
    <property type="entry name" value="AKR_DrGR-like"/>
    <property type="match status" value="1"/>
</dbReference>
<dbReference type="PRINTS" id="PR00069">
    <property type="entry name" value="ALDKETRDTASE"/>
</dbReference>
<dbReference type="InterPro" id="IPR018170">
    <property type="entry name" value="Aldo/ket_reductase_CS"/>
</dbReference>
<evidence type="ECO:0000259" key="7">
    <source>
        <dbReference type="Pfam" id="PF00248"/>
    </source>
</evidence>
<proteinExistence type="inferred from homology"/>
<dbReference type="InterPro" id="IPR036812">
    <property type="entry name" value="NAD(P)_OxRdtase_dom_sf"/>
</dbReference>
<evidence type="ECO:0000256" key="2">
    <source>
        <dbReference type="ARBA" id="ARBA00022857"/>
    </source>
</evidence>
<protein>
    <recommendedName>
        <fullName evidence="7">NADP-dependent oxidoreductase domain-containing protein</fullName>
    </recommendedName>
</protein>
<feature type="domain" description="NADP-dependent oxidoreductase" evidence="7">
    <location>
        <begin position="18"/>
        <end position="283"/>
    </location>
</feature>
<dbReference type="SUPFAM" id="SSF51430">
    <property type="entry name" value="NAD(P)-linked oxidoreductase"/>
    <property type="match status" value="1"/>
</dbReference>
<comment type="caution">
    <text evidence="8">The sequence shown here is derived from an EMBL/GenBank/DDBJ whole genome shotgun (WGS) entry which is preliminary data.</text>
</comment>
<evidence type="ECO:0000313" key="9">
    <source>
        <dbReference type="Proteomes" id="UP001151518"/>
    </source>
</evidence>
<dbReference type="InterPro" id="IPR023210">
    <property type="entry name" value="NADP_OxRdtase_dom"/>
</dbReference>
<reference evidence="8" key="1">
    <citation type="submission" date="2022-07" db="EMBL/GenBank/DDBJ databases">
        <title>Phylogenomic reconstructions and comparative analyses of Kickxellomycotina fungi.</title>
        <authorList>
            <person name="Reynolds N.K."/>
            <person name="Stajich J.E."/>
            <person name="Barry K."/>
            <person name="Grigoriev I.V."/>
            <person name="Crous P."/>
            <person name="Smith M.E."/>
        </authorList>
    </citation>
    <scope>NUCLEOTIDE SEQUENCE</scope>
    <source>
        <strain evidence="8">NRRL 3115</strain>
    </source>
</reference>
<dbReference type="Proteomes" id="UP001151518">
    <property type="component" value="Unassembled WGS sequence"/>
</dbReference>
<evidence type="ECO:0000256" key="6">
    <source>
        <dbReference type="PIRSR" id="PIRSR000097-3"/>
    </source>
</evidence>
<evidence type="ECO:0000256" key="4">
    <source>
        <dbReference type="PIRSR" id="PIRSR000097-1"/>
    </source>
</evidence>
<dbReference type="PROSITE" id="PS00798">
    <property type="entry name" value="ALDOKETO_REDUCTASE_1"/>
    <property type="match status" value="1"/>
</dbReference>
<dbReference type="Gene3D" id="3.20.20.100">
    <property type="entry name" value="NADP-dependent oxidoreductase domain"/>
    <property type="match status" value="1"/>
</dbReference>
<organism evidence="8 9">
    <name type="scientific">Coemansia spiralis</name>
    <dbReference type="NCBI Taxonomy" id="417178"/>
    <lineage>
        <taxon>Eukaryota</taxon>
        <taxon>Fungi</taxon>
        <taxon>Fungi incertae sedis</taxon>
        <taxon>Zoopagomycota</taxon>
        <taxon>Kickxellomycotina</taxon>
        <taxon>Kickxellomycetes</taxon>
        <taxon>Kickxellales</taxon>
        <taxon>Kickxellaceae</taxon>
        <taxon>Coemansia</taxon>
    </lineage>
</organism>
<dbReference type="InterPro" id="IPR020471">
    <property type="entry name" value="AKR"/>
</dbReference>
<accession>A0A9W8KWG4</accession>
<keyword evidence="2" id="KW-0521">NADP</keyword>
<dbReference type="PANTHER" id="PTHR43827:SF3">
    <property type="entry name" value="NADP-DEPENDENT OXIDOREDUCTASE DOMAIN-CONTAINING PROTEIN"/>
    <property type="match status" value="1"/>
</dbReference>
<dbReference type="OrthoDB" id="416253at2759"/>
<dbReference type="PANTHER" id="PTHR43827">
    <property type="entry name" value="2,5-DIKETO-D-GLUCONIC ACID REDUCTASE"/>
    <property type="match status" value="1"/>
</dbReference>
<name>A0A9W8KWG4_9FUNG</name>
<evidence type="ECO:0000313" key="8">
    <source>
        <dbReference type="EMBL" id="KAJ2672540.1"/>
    </source>
</evidence>
<evidence type="ECO:0000256" key="1">
    <source>
        <dbReference type="ARBA" id="ARBA00007905"/>
    </source>
</evidence>
<feature type="binding site" evidence="5">
    <location>
        <position position="116"/>
    </location>
    <ligand>
        <name>substrate</name>
    </ligand>
</feature>
<dbReference type="PROSITE" id="PS00062">
    <property type="entry name" value="ALDOKETO_REDUCTASE_2"/>
    <property type="match status" value="1"/>
</dbReference>
<dbReference type="FunFam" id="3.20.20.100:FF:000002">
    <property type="entry name" value="2,5-diketo-D-gluconic acid reductase A"/>
    <property type="match status" value="1"/>
</dbReference>
<dbReference type="EMBL" id="JANBTW010000080">
    <property type="protein sequence ID" value="KAJ2672540.1"/>
    <property type="molecule type" value="Genomic_DNA"/>
</dbReference>
<keyword evidence="3" id="KW-0560">Oxidoreductase</keyword>
<dbReference type="AlphaFoldDB" id="A0A9W8KWG4"/>
<feature type="active site" description="Proton donor" evidence="4">
    <location>
        <position position="52"/>
    </location>
</feature>